<dbReference type="Proteomes" id="UP000499080">
    <property type="component" value="Unassembled WGS sequence"/>
</dbReference>
<name>A0A4Y2WY87_ARAVE</name>
<reference evidence="2 6" key="1">
    <citation type="journal article" date="2019" name="Sci. Rep.">
        <title>Orb-weaving spider Araneus ventricosus genome elucidates the spidroin gene catalogue.</title>
        <authorList>
            <person name="Kono N."/>
            <person name="Nakamura H."/>
            <person name="Ohtoshi R."/>
            <person name="Moran D.A.P."/>
            <person name="Shinohara A."/>
            <person name="Yoshida Y."/>
            <person name="Fujiwara M."/>
            <person name="Mori M."/>
            <person name="Tomita M."/>
            <person name="Arakawa K."/>
        </authorList>
    </citation>
    <scope>NUCLEOTIDE SEQUENCE [LARGE SCALE GENOMIC DNA]</scope>
</reference>
<keyword evidence="6" id="KW-1185">Reference proteome</keyword>
<dbReference type="EMBL" id="BGPR01068204">
    <property type="protein sequence ID" value="GBO42218.1"/>
    <property type="molecule type" value="Genomic_DNA"/>
</dbReference>
<feature type="region of interest" description="Disordered" evidence="1">
    <location>
        <begin position="27"/>
        <end position="52"/>
    </location>
</feature>
<evidence type="ECO:0000313" key="2">
    <source>
        <dbReference type="EMBL" id="GBO42211.1"/>
    </source>
</evidence>
<dbReference type="EMBL" id="BGPR01068199">
    <property type="protein sequence ID" value="GBO42213.1"/>
    <property type="molecule type" value="Genomic_DNA"/>
</dbReference>
<feature type="compositionally biased region" description="Acidic residues" evidence="1">
    <location>
        <begin position="38"/>
        <end position="52"/>
    </location>
</feature>
<organism evidence="2 6">
    <name type="scientific">Araneus ventricosus</name>
    <name type="common">Orbweaver spider</name>
    <name type="synonym">Epeira ventricosa</name>
    <dbReference type="NCBI Taxonomy" id="182803"/>
    <lineage>
        <taxon>Eukaryota</taxon>
        <taxon>Metazoa</taxon>
        <taxon>Ecdysozoa</taxon>
        <taxon>Arthropoda</taxon>
        <taxon>Chelicerata</taxon>
        <taxon>Arachnida</taxon>
        <taxon>Araneae</taxon>
        <taxon>Araneomorphae</taxon>
        <taxon>Entelegynae</taxon>
        <taxon>Araneoidea</taxon>
        <taxon>Araneidae</taxon>
        <taxon>Araneus</taxon>
    </lineage>
</organism>
<accession>A0A4Y2WY87</accession>
<evidence type="ECO:0000313" key="4">
    <source>
        <dbReference type="EMBL" id="GBO42215.1"/>
    </source>
</evidence>
<proteinExistence type="predicted"/>
<evidence type="ECO:0000313" key="6">
    <source>
        <dbReference type="Proteomes" id="UP000499080"/>
    </source>
</evidence>
<evidence type="ECO:0000256" key="1">
    <source>
        <dbReference type="SAM" id="MobiDB-lite"/>
    </source>
</evidence>
<dbReference type="EMBL" id="BGPR01068202">
    <property type="protein sequence ID" value="GBO42215.1"/>
    <property type="molecule type" value="Genomic_DNA"/>
</dbReference>
<evidence type="ECO:0000313" key="5">
    <source>
        <dbReference type="EMBL" id="GBO42218.1"/>
    </source>
</evidence>
<comment type="caution">
    <text evidence="2">The sequence shown here is derived from an EMBL/GenBank/DDBJ whole genome shotgun (WGS) entry which is preliminary data.</text>
</comment>
<sequence>SIYICPFVEEDMNMNTEQLDDTLDEIEETDSEDKNENEMEELETEVSEAIER</sequence>
<dbReference type="EMBL" id="BGPR01068195">
    <property type="protein sequence ID" value="GBO42211.1"/>
    <property type="molecule type" value="Genomic_DNA"/>
</dbReference>
<feature type="non-terminal residue" evidence="2">
    <location>
        <position position="1"/>
    </location>
</feature>
<gene>
    <name evidence="4" type="ORF">AVEN_145619_1</name>
    <name evidence="5" type="ORF">AVEN_174805_1</name>
    <name evidence="2" type="ORF">AVEN_238803_1</name>
    <name evidence="3" type="ORF">AVEN_43243_1</name>
</gene>
<protein>
    <submittedName>
        <fullName evidence="2">Uncharacterized protein</fullName>
    </submittedName>
</protein>
<dbReference type="AlphaFoldDB" id="A0A4Y2WY87"/>
<evidence type="ECO:0000313" key="3">
    <source>
        <dbReference type="EMBL" id="GBO42213.1"/>
    </source>
</evidence>